<sequence length="119" mass="13029">MKRAIKIITLLTLSVMLAIPVVSQAAEKKAKSEVVMKMGGKVHLFHSSNVEAQKEIAINDVLPVYRVIGKNRQEKEVGAVKVLSFMGEHYFEAEIVKGEVKVGDIAKKDASSLLVQPAK</sequence>
<dbReference type="EMBL" id="VLLN01000007">
    <property type="protein sequence ID" value="TWJ19749.1"/>
    <property type="molecule type" value="Genomic_DNA"/>
</dbReference>
<comment type="caution">
    <text evidence="2">The sequence shown here is derived from an EMBL/GenBank/DDBJ whole genome shotgun (WGS) entry which is preliminary data.</text>
</comment>
<evidence type="ECO:0000256" key="1">
    <source>
        <dbReference type="SAM" id="SignalP"/>
    </source>
</evidence>
<gene>
    <name evidence="2" type="ORF">JN12_01550</name>
</gene>
<evidence type="ECO:0000313" key="3">
    <source>
        <dbReference type="Proteomes" id="UP000319449"/>
    </source>
</evidence>
<dbReference type="Proteomes" id="UP000319449">
    <property type="component" value="Unassembled WGS sequence"/>
</dbReference>
<accession>A0A562VPA6</accession>
<organism evidence="2 3">
    <name type="scientific">Geobacter argillaceus</name>
    <dbReference type="NCBI Taxonomy" id="345631"/>
    <lineage>
        <taxon>Bacteria</taxon>
        <taxon>Pseudomonadati</taxon>
        <taxon>Thermodesulfobacteriota</taxon>
        <taxon>Desulfuromonadia</taxon>
        <taxon>Geobacterales</taxon>
        <taxon>Geobacteraceae</taxon>
        <taxon>Geobacter</taxon>
    </lineage>
</organism>
<feature type="signal peptide" evidence="1">
    <location>
        <begin position="1"/>
        <end position="25"/>
    </location>
</feature>
<keyword evidence="3" id="KW-1185">Reference proteome</keyword>
<dbReference type="RefSeq" id="WP_145020750.1">
    <property type="nucleotide sequence ID" value="NZ_VLLN01000007.1"/>
</dbReference>
<feature type="chain" id="PRO_5022082078" evidence="1">
    <location>
        <begin position="26"/>
        <end position="119"/>
    </location>
</feature>
<protein>
    <submittedName>
        <fullName evidence="2">Uncharacterized protein</fullName>
    </submittedName>
</protein>
<reference evidence="2 3" key="1">
    <citation type="submission" date="2019-07" db="EMBL/GenBank/DDBJ databases">
        <title>Genomic Encyclopedia of Archaeal and Bacterial Type Strains, Phase II (KMG-II): from individual species to whole genera.</title>
        <authorList>
            <person name="Goeker M."/>
        </authorList>
    </citation>
    <scope>NUCLEOTIDE SEQUENCE [LARGE SCALE GENOMIC DNA]</scope>
    <source>
        <strain evidence="2 3">ATCC BAA-1139</strain>
    </source>
</reference>
<dbReference type="AlphaFoldDB" id="A0A562VPA6"/>
<dbReference type="OrthoDB" id="5397467at2"/>
<evidence type="ECO:0000313" key="2">
    <source>
        <dbReference type="EMBL" id="TWJ19749.1"/>
    </source>
</evidence>
<proteinExistence type="predicted"/>
<keyword evidence="1" id="KW-0732">Signal</keyword>
<name>A0A562VPA6_9BACT</name>